<evidence type="ECO:0000256" key="6">
    <source>
        <dbReference type="PIRSR" id="PIRSR001837-1"/>
    </source>
</evidence>
<proteinExistence type="inferred from homology"/>
<evidence type="ECO:0000256" key="7">
    <source>
        <dbReference type="SAM" id="SignalP"/>
    </source>
</evidence>
<dbReference type="SUPFAM" id="SSF47266">
    <property type="entry name" value="4-helical cytokines"/>
    <property type="match status" value="1"/>
</dbReference>
<reference evidence="8" key="1">
    <citation type="submission" date="2021-01" db="EMBL/GenBank/DDBJ databases">
        <authorList>
            <person name="Zahm M."/>
            <person name="Roques C."/>
            <person name="Cabau C."/>
            <person name="Klopp C."/>
            <person name="Donnadieu C."/>
            <person name="Jouanno E."/>
            <person name="Lampietro C."/>
            <person name="Louis A."/>
            <person name="Herpin A."/>
            <person name="Echchiki A."/>
            <person name="Berthelot C."/>
            <person name="Parey E."/>
            <person name="Roest-Crollius H."/>
            <person name="Braasch I."/>
            <person name="Postlethwait J."/>
            <person name="Bobe J."/>
            <person name="Montfort J."/>
            <person name="Bouchez O."/>
            <person name="Begum T."/>
            <person name="Mejri S."/>
            <person name="Adams A."/>
            <person name="Chen W.-J."/>
            <person name="Guiguen Y."/>
        </authorList>
    </citation>
    <scope>NUCLEOTIDE SEQUENCE</scope>
    <source>
        <strain evidence="8">YG-15Mar2019-1</strain>
        <tissue evidence="8">Brain</tissue>
    </source>
</reference>
<keyword evidence="9" id="KW-1185">Reference proteome</keyword>
<accession>A0A9D3SUU5</accession>
<protein>
    <recommendedName>
        <fullName evidence="3">Leptin</fullName>
    </recommendedName>
    <alternativeName>
        <fullName evidence="5">Obesity factor</fullName>
    </alternativeName>
</protein>
<feature type="disulfide bond" evidence="6">
    <location>
        <begin position="122"/>
        <end position="172"/>
    </location>
</feature>
<feature type="chain" id="PRO_5039526629" description="Leptin" evidence="7">
    <location>
        <begin position="24"/>
        <end position="172"/>
    </location>
</feature>
<comment type="similarity">
    <text evidence="2">Belongs to the leptin family.</text>
</comment>
<evidence type="ECO:0000256" key="5">
    <source>
        <dbReference type="ARBA" id="ARBA00030981"/>
    </source>
</evidence>
<gene>
    <name evidence="8" type="ORF">MATL_G00244370</name>
</gene>
<dbReference type="InterPro" id="IPR009079">
    <property type="entry name" value="4_helix_cytokine-like_core"/>
</dbReference>
<feature type="signal peptide" evidence="7">
    <location>
        <begin position="1"/>
        <end position="23"/>
    </location>
</feature>
<dbReference type="GO" id="GO:0005179">
    <property type="term" value="F:hormone activity"/>
    <property type="evidence" value="ECO:0007669"/>
    <property type="project" value="InterPro"/>
</dbReference>
<dbReference type="PRINTS" id="PR00495">
    <property type="entry name" value="LEPTIN"/>
</dbReference>
<dbReference type="Proteomes" id="UP001046870">
    <property type="component" value="Chromosome 23"/>
</dbReference>
<dbReference type="GO" id="GO:0005576">
    <property type="term" value="C:extracellular region"/>
    <property type="evidence" value="ECO:0007669"/>
    <property type="project" value="UniProtKB-SubCell"/>
</dbReference>
<evidence type="ECO:0000256" key="1">
    <source>
        <dbReference type="ARBA" id="ARBA00004613"/>
    </source>
</evidence>
<dbReference type="Gene3D" id="1.20.1250.10">
    <property type="match status" value="1"/>
</dbReference>
<dbReference type="InterPro" id="IPR000065">
    <property type="entry name" value="Leptin"/>
</dbReference>
<evidence type="ECO:0000313" key="8">
    <source>
        <dbReference type="EMBL" id="KAG7455751.1"/>
    </source>
</evidence>
<comment type="caution">
    <text evidence="8">The sequence shown here is derived from an EMBL/GenBank/DDBJ whole genome shotgun (WGS) entry which is preliminary data.</text>
</comment>
<sequence length="172" mass="18974">MKPFLSLHYSSLLFLLAVGSSTAPPVDIVKNNMKLLAETAVMRIQKLTAEFQISPNMVFSGVELIPDITLDRPVEGISSIADNISTFQVILLSLPLDSLRQINADMEGLQGIVRSLAASFHCPLHKPVAHSHLDTFLKANVTFHVTIANIALNRLQRFLSRLINSLDQLKTC</sequence>
<dbReference type="AlphaFoldDB" id="A0A9D3SUU5"/>
<dbReference type="PIRSF" id="PIRSF001837">
    <property type="entry name" value="Leptin"/>
    <property type="match status" value="1"/>
</dbReference>
<keyword evidence="6" id="KW-1015">Disulfide bond</keyword>
<evidence type="ECO:0000313" key="9">
    <source>
        <dbReference type="Proteomes" id="UP001046870"/>
    </source>
</evidence>
<keyword evidence="7" id="KW-0732">Signal</keyword>
<evidence type="ECO:0000256" key="4">
    <source>
        <dbReference type="ARBA" id="ARBA00022525"/>
    </source>
</evidence>
<comment type="subcellular location">
    <subcellularLocation>
        <location evidence="1">Secreted</location>
    </subcellularLocation>
</comment>
<keyword evidence="4" id="KW-0964">Secreted</keyword>
<dbReference type="EMBL" id="JAFDVH010000023">
    <property type="protein sequence ID" value="KAG7455751.1"/>
    <property type="molecule type" value="Genomic_DNA"/>
</dbReference>
<dbReference type="Pfam" id="PF02024">
    <property type="entry name" value="Leptin"/>
    <property type="match status" value="1"/>
</dbReference>
<dbReference type="PANTHER" id="PTHR11724:SF1">
    <property type="entry name" value="LEPTIN"/>
    <property type="match status" value="1"/>
</dbReference>
<name>A0A9D3SUU5_MEGAT</name>
<evidence type="ECO:0000256" key="2">
    <source>
        <dbReference type="ARBA" id="ARBA00005834"/>
    </source>
</evidence>
<dbReference type="OrthoDB" id="9872512at2759"/>
<organism evidence="8 9">
    <name type="scientific">Megalops atlanticus</name>
    <name type="common">Tarpon</name>
    <name type="synonym">Clupea gigantea</name>
    <dbReference type="NCBI Taxonomy" id="7932"/>
    <lineage>
        <taxon>Eukaryota</taxon>
        <taxon>Metazoa</taxon>
        <taxon>Chordata</taxon>
        <taxon>Craniata</taxon>
        <taxon>Vertebrata</taxon>
        <taxon>Euteleostomi</taxon>
        <taxon>Actinopterygii</taxon>
        <taxon>Neopterygii</taxon>
        <taxon>Teleostei</taxon>
        <taxon>Elopiformes</taxon>
        <taxon>Megalopidae</taxon>
        <taxon>Megalops</taxon>
    </lineage>
</organism>
<dbReference type="PANTHER" id="PTHR11724">
    <property type="entry name" value="LEPTIN"/>
    <property type="match status" value="1"/>
</dbReference>
<evidence type="ECO:0000256" key="3">
    <source>
        <dbReference type="ARBA" id="ARBA00021421"/>
    </source>
</evidence>